<dbReference type="EMBL" id="CP011216">
    <property type="protein sequence ID" value="AKM84665.1"/>
    <property type="molecule type" value="Genomic_DNA"/>
</dbReference>
<dbReference type="AlphaFoldDB" id="A0A0G4BAP2"/>
<proteinExistence type="predicted"/>
<reference evidence="1 2" key="1">
    <citation type="journal article" date="2015" name="Nature">
        <title>rRNA introns, odd ribosomes, and small enigmatic genomes across a large radiation of phyla.</title>
        <authorList>
            <person name="Brown C.T."/>
            <person name="Hug L.A."/>
            <person name="Thomas B.C."/>
            <person name="Sharon I."/>
            <person name="Castelle C.J."/>
            <person name="Singh A."/>
            <person name="Wilkins M.J."/>
            <person name="Williams K.H."/>
            <person name="Banfield J.F."/>
        </authorList>
    </citation>
    <scope>NUCLEOTIDE SEQUENCE [LARGE SCALE GENOMIC DNA]</scope>
</reference>
<dbReference type="KEGG" id="bgw:VE98_C0001G0208"/>
<evidence type="ECO:0000313" key="1">
    <source>
        <dbReference type="EMBL" id="AKM84665.1"/>
    </source>
</evidence>
<organism evidence="1 2">
    <name type="scientific">candidate division Kazan bacterium GW2011_GWA1_50_15</name>
    <dbReference type="NCBI Taxonomy" id="1620412"/>
    <lineage>
        <taxon>Bacteria</taxon>
        <taxon>Bacteria division Kazan-3B-28</taxon>
    </lineage>
</organism>
<evidence type="ECO:0000313" key="2">
    <source>
        <dbReference type="Proteomes" id="UP000035659"/>
    </source>
</evidence>
<dbReference type="Proteomes" id="UP000035659">
    <property type="component" value="Chromosome"/>
</dbReference>
<sequence>MVSRINRNSDGNLNVRYLNWNDGRWNWNYNWLDNDWNSNNPAAVLATVFISLPTYRESFVY</sequence>
<gene>
    <name evidence="1" type="ORF">VE98_C0001G0208</name>
</gene>
<accession>A0A0G4BAP2</accession>
<protein>
    <submittedName>
        <fullName evidence="1">Uncharacterized protein</fullName>
    </submittedName>
</protein>
<name>A0A0G4BAP2_UNCK3</name>